<evidence type="ECO:0000259" key="6">
    <source>
        <dbReference type="Pfam" id="PF23123"/>
    </source>
</evidence>
<dbReference type="GO" id="GO:0072659">
    <property type="term" value="P:protein localization to plasma membrane"/>
    <property type="evidence" value="ECO:0007669"/>
    <property type="project" value="TreeGrafter"/>
</dbReference>
<dbReference type="PROSITE" id="PS50082">
    <property type="entry name" value="WD_REPEATS_2"/>
    <property type="match status" value="3"/>
</dbReference>
<gene>
    <name evidence="7" type="ORF">NDU88_005987</name>
</gene>
<evidence type="ECO:0000256" key="2">
    <source>
        <dbReference type="ARBA" id="ARBA00022574"/>
    </source>
</evidence>
<dbReference type="Proteomes" id="UP001066276">
    <property type="component" value="Chromosome 3_2"/>
</dbReference>
<dbReference type="InterPro" id="IPR001680">
    <property type="entry name" value="WD40_rpt"/>
</dbReference>
<feature type="domain" description="WDR72-like alpha-solenoid" evidence="6">
    <location>
        <begin position="839"/>
        <end position="1009"/>
    </location>
</feature>
<keyword evidence="1" id="KW-0597">Phosphoprotein</keyword>
<name>A0AAV7TWC4_PLEWA</name>
<dbReference type="InterPro" id="IPR019775">
    <property type="entry name" value="WD40_repeat_CS"/>
</dbReference>
<sequence>MRDPVSWDPWPPEGRDPQIEDLWPKPLISSRAILCGHTASVTFLAKARDFEKQPYVVSGAENGEMCIWNVISGQCVETTMLPFWHASICYYHCSFRMTGEGWLLCGGQYQDVLIIDAKTLEVLHTLKSQHSEWISCMCIVHSTRIQEDSLVAVSVDGDLKVWNLSSSVTSIQEKQIVYETESKSLDLKNCHAVRFCTYTERLLLVVCSDSWKVYDYCDFSLLCAEASKQGQQFAGGEFLAANRLIIWTEDCSSFIYQLLNSGLSKSAHPADGRILKETMSPHLLCSTGMDENKGFSCVMGFLNERKEPFYKILYAGGTSGRISFWHIPDVPVSKFDGSPKEIPLATSITLQEIFDQNGRMSQGIIDHLCVLENGTVNAAVTSSVYIPNLDKLVCGCQDGKIIITPALHAIRTRLLQEYSLLKGSLPHKIIEGHSRSVTCLLYPHIKSDKFDKSWLVSGGQDARVICWDVFTGEMLHTFGLQTGPVVELLLPAGDYTLSVCSIYSDHSVALLHLQDRVCLLHARKHLSPVKTIKFHPIEDLLIVACEDDSVYVWDIETGTLERHETGDVAKAILTSCVESNFLKPDPVPFVAQETPKKNSIYKTTSSHKLGTVVYSHPHTEKFTQKTAATKRVHNPFTFLPIEMKWDNLGFHVVLFDIEKILELLISSHSSGLKAVNSFHSCETLKPFKSSVEKRTLTLKRNKTAGSLYQAEGQTKQTSLNSSVKENSAARLGDDIGGIKRHKKMKSSKKHKFHAAENVDVNVITDIARILLSCFLPWGMDDELDNLCVRYLELLRLQYPVSYGLVSNKNHILLMLPGWKHSISQGAAGSSTDNLFSQKVVDMANKYLSTVQRQPEMKQAPENNGNAKFGQQALFYMLSRILLVHRTLKVPSDSKMAEKASSQQKLESIRSKWKNLDTFNTSFPTGDILVDKNGSVFNDFENVPVVTLFSSWRDQPVQAAEAIQAVLLGEVQRHVETLRNVSTNTLPVDSAEKEGIDEPILPKSEQNEELPCDLSSPTQGK</sequence>
<evidence type="ECO:0000313" key="8">
    <source>
        <dbReference type="Proteomes" id="UP001066276"/>
    </source>
</evidence>
<dbReference type="InterPro" id="IPR057848">
    <property type="entry name" value="WDR72_alpha-sol"/>
</dbReference>
<dbReference type="InterPro" id="IPR015943">
    <property type="entry name" value="WD40/YVTN_repeat-like_dom_sf"/>
</dbReference>
<reference evidence="7" key="1">
    <citation type="journal article" date="2022" name="bioRxiv">
        <title>Sequencing and chromosome-scale assembly of the giantPleurodeles waltlgenome.</title>
        <authorList>
            <person name="Brown T."/>
            <person name="Elewa A."/>
            <person name="Iarovenko S."/>
            <person name="Subramanian E."/>
            <person name="Araus A.J."/>
            <person name="Petzold A."/>
            <person name="Susuki M."/>
            <person name="Suzuki K.-i.T."/>
            <person name="Hayashi T."/>
            <person name="Toyoda A."/>
            <person name="Oliveira C."/>
            <person name="Osipova E."/>
            <person name="Leigh N.D."/>
            <person name="Simon A."/>
            <person name="Yun M.H."/>
        </authorList>
    </citation>
    <scope>NUCLEOTIDE SEQUENCE</scope>
    <source>
        <strain evidence="7">20211129_DDA</strain>
        <tissue evidence="7">Liver</tissue>
    </source>
</reference>
<comment type="caution">
    <text evidence="7">The sequence shown here is derived from an EMBL/GenBank/DDBJ whole genome shotgun (WGS) entry which is preliminary data.</text>
</comment>
<dbReference type="InterPro" id="IPR011047">
    <property type="entry name" value="Quinoprotein_ADH-like_sf"/>
</dbReference>
<protein>
    <recommendedName>
        <fullName evidence="6">WDR72-like alpha-solenoid domain-containing protein</fullName>
    </recommendedName>
</protein>
<dbReference type="SMART" id="SM00320">
    <property type="entry name" value="WD40"/>
    <property type="match status" value="6"/>
</dbReference>
<feature type="repeat" description="WD" evidence="4">
    <location>
        <begin position="34"/>
        <end position="78"/>
    </location>
</feature>
<dbReference type="PROSITE" id="PS00678">
    <property type="entry name" value="WD_REPEATS_1"/>
    <property type="match status" value="1"/>
</dbReference>
<feature type="repeat" description="WD" evidence="4">
    <location>
        <begin position="522"/>
        <end position="563"/>
    </location>
</feature>
<evidence type="ECO:0000256" key="5">
    <source>
        <dbReference type="SAM" id="MobiDB-lite"/>
    </source>
</evidence>
<keyword evidence="3" id="KW-0677">Repeat</keyword>
<organism evidence="7 8">
    <name type="scientific">Pleurodeles waltl</name>
    <name type="common">Iberian ribbed newt</name>
    <dbReference type="NCBI Taxonomy" id="8319"/>
    <lineage>
        <taxon>Eukaryota</taxon>
        <taxon>Metazoa</taxon>
        <taxon>Chordata</taxon>
        <taxon>Craniata</taxon>
        <taxon>Vertebrata</taxon>
        <taxon>Euteleostomi</taxon>
        <taxon>Amphibia</taxon>
        <taxon>Batrachia</taxon>
        <taxon>Caudata</taxon>
        <taxon>Salamandroidea</taxon>
        <taxon>Salamandridae</taxon>
        <taxon>Pleurodelinae</taxon>
        <taxon>Pleurodeles</taxon>
    </lineage>
</organism>
<dbReference type="EMBL" id="JANPWB010000006">
    <property type="protein sequence ID" value="KAJ1180770.1"/>
    <property type="molecule type" value="Genomic_DNA"/>
</dbReference>
<accession>A0AAV7TWC4</accession>
<dbReference type="InterPro" id="IPR049916">
    <property type="entry name" value="WDR72-like"/>
</dbReference>
<dbReference type="PANTHER" id="PTHR44099:SF2">
    <property type="entry name" value="WD REPEAT-CONTAINING PROTEIN 72"/>
    <property type="match status" value="1"/>
</dbReference>
<evidence type="ECO:0000256" key="1">
    <source>
        <dbReference type="ARBA" id="ARBA00022553"/>
    </source>
</evidence>
<dbReference type="SUPFAM" id="SSF50998">
    <property type="entry name" value="Quinoprotein alcohol dehydrogenase-like"/>
    <property type="match status" value="1"/>
</dbReference>
<evidence type="ECO:0000256" key="3">
    <source>
        <dbReference type="ARBA" id="ARBA00022737"/>
    </source>
</evidence>
<dbReference type="Pfam" id="PF23123">
    <property type="entry name" value="WDR72_alpha-sol"/>
    <property type="match status" value="1"/>
</dbReference>
<feature type="repeat" description="WD" evidence="4">
    <location>
        <begin position="430"/>
        <end position="477"/>
    </location>
</feature>
<dbReference type="Pfam" id="PF00400">
    <property type="entry name" value="WD40"/>
    <property type="match status" value="3"/>
</dbReference>
<dbReference type="AlphaFoldDB" id="A0AAV7TWC4"/>
<dbReference type="PROSITE" id="PS50294">
    <property type="entry name" value="WD_REPEATS_REGION"/>
    <property type="match status" value="1"/>
</dbReference>
<dbReference type="Gene3D" id="2.130.10.10">
    <property type="entry name" value="YVTN repeat-like/Quinoprotein amine dehydrogenase"/>
    <property type="match status" value="2"/>
</dbReference>
<keyword evidence="8" id="KW-1185">Reference proteome</keyword>
<feature type="region of interest" description="Disordered" evidence="5">
    <location>
        <begin position="988"/>
        <end position="1020"/>
    </location>
</feature>
<evidence type="ECO:0000313" key="7">
    <source>
        <dbReference type="EMBL" id="KAJ1180770.1"/>
    </source>
</evidence>
<dbReference type="GO" id="GO:0005737">
    <property type="term" value="C:cytoplasm"/>
    <property type="evidence" value="ECO:0007669"/>
    <property type="project" value="TreeGrafter"/>
</dbReference>
<keyword evidence="2 4" id="KW-0853">WD repeat</keyword>
<proteinExistence type="predicted"/>
<dbReference type="PANTHER" id="PTHR44099">
    <property type="entry name" value="RABCONNECTIN-3B, ISOFORM A"/>
    <property type="match status" value="1"/>
</dbReference>
<evidence type="ECO:0000256" key="4">
    <source>
        <dbReference type="PROSITE-ProRule" id="PRU00221"/>
    </source>
</evidence>